<reference evidence="1 2" key="1">
    <citation type="journal article" date="2015" name="Genome Biol. Evol.">
        <title>Comparative Genomics of a Bacterivorous Green Alga Reveals Evolutionary Causalities and Consequences of Phago-Mixotrophic Mode of Nutrition.</title>
        <authorList>
            <person name="Burns J.A."/>
            <person name="Paasch A."/>
            <person name="Narechania A."/>
            <person name="Kim E."/>
        </authorList>
    </citation>
    <scope>NUCLEOTIDE SEQUENCE [LARGE SCALE GENOMIC DNA]</scope>
    <source>
        <strain evidence="1 2">PLY_AMNH</strain>
    </source>
</reference>
<evidence type="ECO:0000313" key="2">
    <source>
        <dbReference type="Proteomes" id="UP001190700"/>
    </source>
</evidence>
<dbReference type="PANTHER" id="PTHR15131">
    <property type="entry name" value="SMALL NUCLEAR RNA ACTIVATING COMPLEX, POLYPEPTIDE 1"/>
    <property type="match status" value="1"/>
</dbReference>
<dbReference type="InterPro" id="IPR019188">
    <property type="entry name" value="SNAPC1"/>
</dbReference>
<dbReference type="EMBL" id="LGRX02023398">
    <property type="protein sequence ID" value="KAK3254575.1"/>
    <property type="molecule type" value="Genomic_DNA"/>
</dbReference>
<protein>
    <submittedName>
        <fullName evidence="1">Uncharacterized protein</fullName>
    </submittedName>
</protein>
<name>A0AAE0F7W0_9CHLO</name>
<organism evidence="1 2">
    <name type="scientific">Cymbomonas tetramitiformis</name>
    <dbReference type="NCBI Taxonomy" id="36881"/>
    <lineage>
        <taxon>Eukaryota</taxon>
        <taxon>Viridiplantae</taxon>
        <taxon>Chlorophyta</taxon>
        <taxon>Pyramimonadophyceae</taxon>
        <taxon>Pyramimonadales</taxon>
        <taxon>Pyramimonadaceae</taxon>
        <taxon>Cymbomonas</taxon>
    </lineage>
</organism>
<dbReference type="GO" id="GO:0042796">
    <property type="term" value="P:snRNA transcription by RNA polymerase III"/>
    <property type="evidence" value="ECO:0007669"/>
    <property type="project" value="TreeGrafter"/>
</dbReference>
<dbReference type="GO" id="GO:0019185">
    <property type="term" value="C:snRNA-activating protein complex"/>
    <property type="evidence" value="ECO:0007669"/>
    <property type="project" value="TreeGrafter"/>
</dbReference>
<dbReference type="GO" id="GO:0043565">
    <property type="term" value="F:sequence-specific DNA binding"/>
    <property type="evidence" value="ECO:0007669"/>
    <property type="project" value="TreeGrafter"/>
</dbReference>
<dbReference type="AlphaFoldDB" id="A0AAE0F7W0"/>
<dbReference type="Pfam" id="PF09808">
    <property type="entry name" value="SNAPC1"/>
    <property type="match status" value="1"/>
</dbReference>
<comment type="caution">
    <text evidence="1">The sequence shown here is derived from an EMBL/GenBank/DDBJ whole genome shotgun (WGS) entry which is preliminary data.</text>
</comment>
<dbReference type="GO" id="GO:0042795">
    <property type="term" value="P:snRNA transcription by RNA polymerase II"/>
    <property type="evidence" value="ECO:0007669"/>
    <property type="project" value="TreeGrafter"/>
</dbReference>
<gene>
    <name evidence="1" type="ORF">CYMTET_36212</name>
</gene>
<evidence type="ECO:0000313" key="1">
    <source>
        <dbReference type="EMBL" id="KAK3254575.1"/>
    </source>
</evidence>
<dbReference type="PANTHER" id="PTHR15131:SF3">
    <property type="entry name" value="SNRNA-ACTIVATING PROTEIN COMPLEX SUBUNIT 1"/>
    <property type="match status" value="1"/>
</dbReference>
<accession>A0AAE0F7W0</accession>
<proteinExistence type="predicted"/>
<dbReference type="Proteomes" id="UP001190700">
    <property type="component" value="Unassembled WGS sequence"/>
</dbReference>
<sequence>MQELSDFSSFKDLWKKRRFSYIHEGCPEYLDEDEYTRCLFFLARKYGLSEDNPSDAGGLDAPNDAAFAAAPFSAQLASIYALYLLYETQHTEPKVKIYVPIDVLARLVEVLKSAKQKGLPDPCAVLHAMWLKNSFLFGAVPPIPTDELPVNRAAGLTTEESIPLKVVSRYLEQSIKTTPVGMQSAEMDAASQAYVHARRAYFAAAFVTVMTGWSSSCLCDRDDRMIKQLPL</sequence>
<keyword evidence="2" id="KW-1185">Reference proteome</keyword>